<dbReference type="Gene3D" id="1.10.3210.10">
    <property type="entry name" value="Hypothetical protein af1432"/>
    <property type="match status" value="1"/>
</dbReference>
<dbReference type="InterPro" id="IPR052194">
    <property type="entry name" value="MESH1"/>
</dbReference>
<reference evidence="2 3" key="1">
    <citation type="submission" date="2019-09" db="EMBL/GenBank/DDBJ databases">
        <title>Draft Whole-Genome sequence of Blastochloris sulfoviridis DSM 729.</title>
        <authorList>
            <person name="Meyer T.E."/>
            <person name="Kyndt J.A."/>
        </authorList>
    </citation>
    <scope>NUCLEOTIDE SEQUENCE [LARGE SCALE GENOMIC DNA]</scope>
    <source>
        <strain evidence="2 3">DSM 729</strain>
    </source>
</reference>
<keyword evidence="2" id="KW-0378">Hydrolase</keyword>
<protein>
    <submittedName>
        <fullName evidence="2">Bifunctional (P)ppGpp synthetase/guanosine-3',5'-bis(Diphosphate) 3'-pyrophosphohydrolase</fullName>
    </submittedName>
</protein>
<dbReference type="GO" id="GO:0008893">
    <property type="term" value="F:guanosine-3',5'-bis(diphosphate) 3'-diphosphatase activity"/>
    <property type="evidence" value="ECO:0007669"/>
    <property type="project" value="TreeGrafter"/>
</dbReference>
<dbReference type="Pfam" id="PF13328">
    <property type="entry name" value="HD_4"/>
    <property type="match status" value="1"/>
</dbReference>
<dbReference type="EMBL" id="VWPL01000029">
    <property type="protein sequence ID" value="KAA5598229.1"/>
    <property type="molecule type" value="Genomic_DNA"/>
</dbReference>
<dbReference type="PROSITE" id="PS51831">
    <property type="entry name" value="HD"/>
    <property type="match status" value="1"/>
</dbReference>
<organism evidence="2 3">
    <name type="scientific">Blastochloris sulfoviridis</name>
    <dbReference type="NCBI Taxonomy" id="50712"/>
    <lineage>
        <taxon>Bacteria</taxon>
        <taxon>Pseudomonadati</taxon>
        <taxon>Pseudomonadota</taxon>
        <taxon>Alphaproteobacteria</taxon>
        <taxon>Hyphomicrobiales</taxon>
        <taxon>Blastochloridaceae</taxon>
        <taxon>Blastochloris</taxon>
    </lineage>
</organism>
<dbReference type="SMART" id="SM00471">
    <property type="entry name" value="HDc"/>
    <property type="match status" value="1"/>
</dbReference>
<dbReference type="PANTHER" id="PTHR46246:SF1">
    <property type="entry name" value="GUANOSINE-3',5'-BIS(DIPHOSPHATE) 3'-PYROPHOSPHOHYDROLASE MESH1"/>
    <property type="match status" value="1"/>
</dbReference>
<proteinExistence type="predicted"/>
<keyword evidence="3" id="KW-1185">Reference proteome</keyword>
<evidence type="ECO:0000259" key="1">
    <source>
        <dbReference type="PROSITE" id="PS51831"/>
    </source>
</evidence>
<dbReference type="InterPro" id="IPR006674">
    <property type="entry name" value="HD_domain"/>
</dbReference>
<comment type="caution">
    <text evidence="2">The sequence shown here is derived from an EMBL/GenBank/DDBJ whole genome shotgun (WGS) entry which is preliminary data.</text>
</comment>
<name>A0A5M6HRV3_9HYPH</name>
<dbReference type="AlphaFoldDB" id="A0A5M6HRV3"/>
<accession>A0A5M6HRV3</accession>
<dbReference type="Proteomes" id="UP000323886">
    <property type="component" value="Unassembled WGS sequence"/>
</dbReference>
<evidence type="ECO:0000313" key="3">
    <source>
        <dbReference type="Proteomes" id="UP000323886"/>
    </source>
</evidence>
<dbReference type="CDD" id="cd00077">
    <property type="entry name" value="HDc"/>
    <property type="match status" value="1"/>
</dbReference>
<dbReference type="PANTHER" id="PTHR46246">
    <property type="entry name" value="GUANOSINE-3',5'-BIS(DIPHOSPHATE) 3'-PYROPHOSPHOHYDROLASE MESH1"/>
    <property type="match status" value="1"/>
</dbReference>
<dbReference type="OrthoDB" id="9802385at2"/>
<evidence type="ECO:0000313" key="2">
    <source>
        <dbReference type="EMBL" id="KAA5598229.1"/>
    </source>
</evidence>
<feature type="domain" description="HD" evidence="1">
    <location>
        <begin position="31"/>
        <end position="126"/>
    </location>
</feature>
<gene>
    <name evidence="2" type="ORF">F1193_13555</name>
</gene>
<dbReference type="InterPro" id="IPR003607">
    <property type="entry name" value="HD/PDEase_dom"/>
</dbReference>
<dbReference type="SUPFAM" id="SSF109604">
    <property type="entry name" value="HD-domain/PDEase-like"/>
    <property type="match status" value="1"/>
</dbReference>
<sequence>MKDWVQVLRAADAVARWHVHQRRKGAAAEPYINHLIEVAMLVADATAGADLDLVIAALLHDAIEDQEVPRDEIAGAFGEDVAGLVDEVTDDKSLDKAERKRLQVAHAATKSARAKMLKLADKTSNLRAIALSPPPDWTVKRRLEYVAWAREVATNLRGVSEDLDRAFDEAAAAAENSIRVARGTMVAFLPPPA</sequence>